<gene>
    <name evidence="4" type="ORF">PG994_015217</name>
</gene>
<dbReference type="PROSITE" id="PS50013">
    <property type="entry name" value="CHROMO_2"/>
    <property type="match status" value="2"/>
</dbReference>
<dbReference type="SMART" id="SM00298">
    <property type="entry name" value="CHROMO"/>
    <property type="match status" value="2"/>
</dbReference>
<dbReference type="InterPro" id="IPR016197">
    <property type="entry name" value="Chromo-like_dom_sf"/>
</dbReference>
<accession>A0ABR1SQW6</accession>
<dbReference type="Pfam" id="PF00385">
    <property type="entry name" value="Chromo"/>
    <property type="match status" value="2"/>
</dbReference>
<dbReference type="SUPFAM" id="SSF54160">
    <property type="entry name" value="Chromo domain-like"/>
    <property type="match status" value="2"/>
</dbReference>
<proteinExistence type="predicted"/>
<evidence type="ECO:0000259" key="3">
    <source>
        <dbReference type="PROSITE" id="PS50013"/>
    </source>
</evidence>
<evidence type="ECO:0000256" key="1">
    <source>
        <dbReference type="ARBA" id="ARBA00011353"/>
    </source>
</evidence>
<keyword evidence="5" id="KW-1185">Reference proteome</keyword>
<reference evidence="4 5" key="1">
    <citation type="submission" date="2023-01" db="EMBL/GenBank/DDBJ databases">
        <title>Analysis of 21 Apiospora genomes using comparative genomics revels a genus with tremendous synthesis potential of carbohydrate active enzymes and secondary metabolites.</title>
        <authorList>
            <person name="Sorensen T."/>
        </authorList>
    </citation>
    <scope>NUCLEOTIDE SEQUENCE [LARGE SCALE GENOMIC DNA]</scope>
    <source>
        <strain evidence="4 5">CBS 135458</strain>
    </source>
</reference>
<evidence type="ECO:0000313" key="5">
    <source>
        <dbReference type="Proteomes" id="UP001480595"/>
    </source>
</evidence>
<protein>
    <submittedName>
        <fullName evidence="4">Heterochromatin protein</fullName>
    </submittedName>
</protein>
<evidence type="ECO:0000313" key="4">
    <source>
        <dbReference type="EMBL" id="KAK8036720.1"/>
    </source>
</evidence>
<evidence type="ECO:0000256" key="2">
    <source>
        <dbReference type="SAM" id="MobiDB-lite"/>
    </source>
</evidence>
<dbReference type="EMBL" id="JAQQWL010000018">
    <property type="protein sequence ID" value="KAK8036720.1"/>
    <property type="molecule type" value="Genomic_DNA"/>
</dbReference>
<organism evidence="4 5">
    <name type="scientific">Apiospora phragmitis</name>
    <dbReference type="NCBI Taxonomy" id="2905665"/>
    <lineage>
        <taxon>Eukaryota</taxon>
        <taxon>Fungi</taxon>
        <taxon>Dikarya</taxon>
        <taxon>Ascomycota</taxon>
        <taxon>Pezizomycotina</taxon>
        <taxon>Sordariomycetes</taxon>
        <taxon>Xylariomycetidae</taxon>
        <taxon>Amphisphaeriales</taxon>
        <taxon>Apiosporaceae</taxon>
        <taxon>Apiospora</taxon>
    </lineage>
</organism>
<dbReference type="Proteomes" id="UP001480595">
    <property type="component" value="Unassembled WGS sequence"/>
</dbReference>
<dbReference type="RefSeq" id="XP_066707538.1">
    <property type="nucleotide sequence ID" value="XM_066866624.1"/>
</dbReference>
<feature type="compositionally biased region" description="Acidic residues" evidence="2">
    <location>
        <begin position="60"/>
        <end position="69"/>
    </location>
</feature>
<dbReference type="Gene3D" id="2.40.50.40">
    <property type="match status" value="2"/>
</dbReference>
<feature type="domain" description="Chromo" evidence="3">
    <location>
        <begin position="147"/>
        <end position="209"/>
    </location>
</feature>
<dbReference type="InterPro" id="IPR000953">
    <property type="entry name" value="Chromo/chromo_shadow_dom"/>
</dbReference>
<feature type="domain" description="Chromo" evidence="3">
    <location>
        <begin position="76"/>
        <end position="124"/>
    </location>
</feature>
<dbReference type="InterPro" id="IPR023780">
    <property type="entry name" value="Chromo_domain"/>
</dbReference>
<dbReference type="GeneID" id="92099689"/>
<comment type="subunit">
    <text evidence="1">Component of the NuA4 histone acetyltransferase complex.</text>
</comment>
<comment type="caution">
    <text evidence="4">The sequence shown here is derived from an EMBL/GenBank/DDBJ whole genome shotgun (WGS) entry which is preliminary data.</text>
</comment>
<name>A0ABR1SQW6_9PEZI</name>
<sequence>MGQHTVRAPAEKNECEVSKVLVADMGDSELLQASDSIRTGMDSNAFEPPTDNDANHMVEDAPENSEFDDTPVDIKREIEKLLTHRLVSDDEVEILVQWSYEPDNASFEPEVEIQQCAPKVLYEYWMAQGGRTEALYQKDRDAPLSVYHAFKILSHKRRKGAFQFEVQWVGYPATTGNTSLEPEDKLRDICPELLEEYWKSQGGRDKCFARCGRGKKP</sequence>
<feature type="region of interest" description="Disordered" evidence="2">
    <location>
        <begin position="32"/>
        <end position="69"/>
    </location>
</feature>
<dbReference type="CDD" id="cd00024">
    <property type="entry name" value="CD_CSD"/>
    <property type="match status" value="1"/>
</dbReference>